<dbReference type="Gene3D" id="1.20.1280.50">
    <property type="match status" value="1"/>
</dbReference>
<evidence type="ECO:0000313" key="3">
    <source>
        <dbReference type="RefSeq" id="XP_018474617.1"/>
    </source>
</evidence>
<dbReference type="GeneID" id="108845913"/>
<dbReference type="Proteomes" id="UP000504610">
    <property type="component" value="Chromosome 3"/>
</dbReference>
<gene>
    <name evidence="3" type="primary">LOC108845913</name>
</gene>
<sequence length="361" mass="41608">MSRVRYDWSKLCTDLMRSILETLNTKDFHRARTVCSSWYSVSTTCMRPLHPWRILFRKSSTLLLDPEQQDETLETEHPGTDFSKSCVIASCSNWLLMIDVRVDSYLLNVFTCERINLPSMKSLLVGNASFYSNASSSNIPACLWVDERTGDYAVAWSYKEHYLFSYKKGDETWREHKGTRCKSMAYKKNKLYVLTSDDYIKILDLSGDSPKEEGNPYVNHRFRFVSQPGEFVWRKKVAITNSGEVLIVLSLRGLQEKRLFCIFKMNVESGNWERVDTLGGEMLMFGYGVTVRSPIKEIDGEGIKSDSICFVDYDLWPAAEYFRPNRKIVCGVFDLASSTIKWPKTSDASVMKSFWFVPGYA</sequence>
<dbReference type="InterPro" id="IPR005174">
    <property type="entry name" value="KIB1-4_b-propeller"/>
</dbReference>
<reference evidence="2" key="1">
    <citation type="journal article" date="2019" name="Database">
        <title>The radish genome database (RadishGD): an integrated information resource for radish genomics.</title>
        <authorList>
            <person name="Yu H.J."/>
            <person name="Baek S."/>
            <person name="Lee Y.J."/>
            <person name="Cho A."/>
            <person name="Mun J.H."/>
        </authorList>
    </citation>
    <scope>NUCLEOTIDE SEQUENCE [LARGE SCALE GENOMIC DNA]</scope>
    <source>
        <strain evidence="2">cv. WK10039</strain>
    </source>
</reference>
<dbReference type="SMART" id="SM00256">
    <property type="entry name" value="FBOX"/>
    <property type="match status" value="1"/>
</dbReference>
<dbReference type="OrthoDB" id="642536at2759"/>
<dbReference type="PANTHER" id="PTHR44259">
    <property type="entry name" value="OS07G0183000 PROTEIN-RELATED"/>
    <property type="match status" value="1"/>
</dbReference>
<feature type="domain" description="F-box" evidence="1">
    <location>
        <begin position="11"/>
        <end position="52"/>
    </location>
</feature>
<dbReference type="AlphaFoldDB" id="A0A6J0MQ65"/>
<accession>A0A6J0MQ65</accession>
<evidence type="ECO:0000313" key="2">
    <source>
        <dbReference type="Proteomes" id="UP000504610"/>
    </source>
</evidence>
<dbReference type="SUPFAM" id="SSF81383">
    <property type="entry name" value="F-box domain"/>
    <property type="match status" value="1"/>
</dbReference>
<dbReference type="InterPro" id="IPR036047">
    <property type="entry name" value="F-box-like_dom_sf"/>
</dbReference>
<name>A0A6J0MQ65_RAPSA</name>
<proteinExistence type="predicted"/>
<dbReference type="Pfam" id="PF03478">
    <property type="entry name" value="Beta-prop_KIB1-4"/>
    <property type="match status" value="1"/>
</dbReference>
<dbReference type="KEGG" id="rsz:108845913"/>
<keyword evidence="2" id="KW-1185">Reference proteome</keyword>
<organism evidence="2 3">
    <name type="scientific">Raphanus sativus</name>
    <name type="common">Radish</name>
    <name type="synonym">Raphanus raphanistrum var. sativus</name>
    <dbReference type="NCBI Taxonomy" id="3726"/>
    <lineage>
        <taxon>Eukaryota</taxon>
        <taxon>Viridiplantae</taxon>
        <taxon>Streptophyta</taxon>
        <taxon>Embryophyta</taxon>
        <taxon>Tracheophyta</taxon>
        <taxon>Spermatophyta</taxon>
        <taxon>Magnoliopsida</taxon>
        <taxon>eudicotyledons</taxon>
        <taxon>Gunneridae</taxon>
        <taxon>Pentapetalae</taxon>
        <taxon>rosids</taxon>
        <taxon>malvids</taxon>
        <taxon>Brassicales</taxon>
        <taxon>Brassicaceae</taxon>
        <taxon>Brassiceae</taxon>
        <taxon>Raphanus</taxon>
    </lineage>
</organism>
<dbReference type="Pfam" id="PF00646">
    <property type="entry name" value="F-box"/>
    <property type="match status" value="1"/>
</dbReference>
<dbReference type="RefSeq" id="XP_018474617.1">
    <property type="nucleotide sequence ID" value="XM_018619115.2"/>
</dbReference>
<protein>
    <submittedName>
        <fullName evidence="3">F-box protein At2g33200</fullName>
    </submittedName>
</protein>
<evidence type="ECO:0000259" key="1">
    <source>
        <dbReference type="SMART" id="SM00256"/>
    </source>
</evidence>
<reference evidence="3" key="2">
    <citation type="submission" date="2025-08" db="UniProtKB">
        <authorList>
            <consortium name="RefSeq"/>
        </authorList>
    </citation>
    <scope>IDENTIFICATION</scope>
    <source>
        <tissue evidence="3">Leaf</tissue>
    </source>
</reference>
<dbReference type="PANTHER" id="PTHR44259:SF27">
    <property type="entry name" value="F-BOX DOMAIN-CONTAINING PROTEIN"/>
    <property type="match status" value="1"/>
</dbReference>
<dbReference type="InterPro" id="IPR050942">
    <property type="entry name" value="F-box_BR-signaling"/>
</dbReference>
<dbReference type="InterPro" id="IPR001810">
    <property type="entry name" value="F-box_dom"/>
</dbReference>